<organism evidence="2 3">
    <name type="scientific">Sparassis crispa</name>
    <dbReference type="NCBI Taxonomy" id="139825"/>
    <lineage>
        <taxon>Eukaryota</taxon>
        <taxon>Fungi</taxon>
        <taxon>Dikarya</taxon>
        <taxon>Basidiomycota</taxon>
        <taxon>Agaricomycotina</taxon>
        <taxon>Agaricomycetes</taxon>
        <taxon>Polyporales</taxon>
        <taxon>Sparassidaceae</taxon>
        <taxon>Sparassis</taxon>
    </lineage>
</organism>
<evidence type="ECO:0000256" key="1">
    <source>
        <dbReference type="SAM" id="MobiDB-lite"/>
    </source>
</evidence>
<comment type="caution">
    <text evidence="2">The sequence shown here is derived from an EMBL/GenBank/DDBJ whole genome shotgun (WGS) entry which is preliminary data.</text>
</comment>
<dbReference type="EMBL" id="BFAD01000012">
    <property type="protein sequence ID" value="GBE88099.1"/>
    <property type="molecule type" value="Genomic_DNA"/>
</dbReference>
<dbReference type="AlphaFoldDB" id="A0A401H137"/>
<dbReference type="OrthoDB" id="2751906at2759"/>
<dbReference type="GeneID" id="38785016"/>
<dbReference type="RefSeq" id="XP_027619012.1">
    <property type="nucleotide sequence ID" value="XM_027763211.1"/>
</dbReference>
<feature type="compositionally biased region" description="Polar residues" evidence="1">
    <location>
        <begin position="100"/>
        <end position="117"/>
    </location>
</feature>
<sequence length="130" mass="14515">MSFPNTNNELVREAKFNENELKPSQGDAVPRFYGSFRGERLAFPGEDEVACIVLEHCGLLVGTRLSPTERKIMGQLRKVHRAGVLYSHDFEERHVLEQDTGPSISSTFTERNPTNPRATLPCPMVSPSAT</sequence>
<dbReference type="Proteomes" id="UP000287166">
    <property type="component" value="Unassembled WGS sequence"/>
</dbReference>
<protein>
    <submittedName>
        <fullName evidence="2">Uncharacterized protein</fullName>
    </submittedName>
</protein>
<gene>
    <name evidence="2" type="ORF">SCP_1203280</name>
</gene>
<evidence type="ECO:0000313" key="2">
    <source>
        <dbReference type="EMBL" id="GBE88099.1"/>
    </source>
</evidence>
<evidence type="ECO:0000313" key="3">
    <source>
        <dbReference type="Proteomes" id="UP000287166"/>
    </source>
</evidence>
<accession>A0A401H137</accession>
<dbReference type="InParanoid" id="A0A401H137"/>
<proteinExistence type="predicted"/>
<reference evidence="2 3" key="1">
    <citation type="journal article" date="2018" name="Sci. Rep.">
        <title>Genome sequence of the cauliflower mushroom Sparassis crispa (Hanabiratake) and its association with beneficial usage.</title>
        <authorList>
            <person name="Kiyama R."/>
            <person name="Furutani Y."/>
            <person name="Kawaguchi K."/>
            <person name="Nakanishi T."/>
        </authorList>
    </citation>
    <scope>NUCLEOTIDE SEQUENCE [LARGE SCALE GENOMIC DNA]</scope>
</reference>
<feature type="region of interest" description="Disordered" evidence="1">
    <location>
        <begin position="100"/>
        <end position="130"/>
    </location>
</feature>
<name>A0A401H137_9APHY</name>
<keyword evidence="3" id="KW-1185">Reference proteome</keyword>